<dbReference type="RefSeq" id="WP_203820242.1">
    <property type="nucleotide sequence ID" value="NZ_BAAABP010000002.1"/>
</dbReference>
<evidence type="ECO:0000256" key="1">
    <source>
        <dbReference type="SAM" id="MobiDB-lite"/>
    </source>
</evidence>
<accession>A0A919J4G2</accession>
<keyword evidence="2" id="KW-0732">Signal</keyword>
<evidence type="ECO:0008006" key="5">
    <source>
        <dbReference type="Google" id="ProtNLM"/>
    </source>
</evidence>
<feature type="chain" id="PRO_5038744577" description="Lipoprotein" evidence="2">
    <location>
        <begin position="27"/>
        <end position="200"/>
    </location>
</feature>
<protein>
    <recommendedName>
        <fullName evidence="5">Lipoprotein</fullName>
    </recommendedName>
</protein>
<keyword evidence="4" id="KW-1185">Reference proteome</keyword>
<evidence type="ECO:0000313" key="4">
    <source>
        <dbReference type="Proteomes" id="UP000598174"/>
    </source>
</evidence>
<evidence type="ECO:0000313" key="3">
    <source>
        <dbReference type="EMBL" id="GIE13808.1"/>
    </source>
</evidence>
<feature type="signal peptide" evidence="2">
    <location>
        <begin position="1"/>
        <end position="26"/>
    </location>
</feature>
<sequence length="200" mass="20151">MEAKTCRLRPAAVLLATCLAVTALLAGGCGSSDDDAPPGVAQVTTGASQPAGGAEIPSGGGGAELSQRQIYDGLLKYSKCMREHGVSSFPDPVIGKGLQVNGNEVGQGTAAYKSADDVCKSLMPGGAGADDAPADRTAALKYSKCMRDQGVTKFPDPAANGSVDLDIDKIGMAPDNPVFQAALKACQQYLGSTNTNGNGG</sequence>
<gene>
    <name evidence="3" type="ORF">Afe05nite_56480</name>
</gene>
<proteinExistence type="predicted"/>
<dbReference type="Proteomes" id="UP000598174">
    <property type="component" value="Unassembled WGS sequence"/>
</dbReference>
<dbReference type="AlphaFoldDB" id="A0A919J4G2"/>
<organism evidence="3 4">
    <name type="scientific">Paractinoplanes ferrugineus</name>
    <dbReference type="NCBI Taxonomy" id="113564"/>
    <lineage>
        <taxon>Bacteria</taxon>
        <taxon>Bacillati</taxon>
        <taxon>Actinomycetota</taxon>
        <taxon>Actinomycetes</taxon>
        <taxon>Micromonosporales</taxon>
        <taxon>Micromonosporaceae</taxon>
        <taxon>Paractinoplanes</taxon>
    </lineage>
</organism>
<feature type="region of interest" description="Disordered" evidence="1">
    <location>
        <begin position="37"/>
        <end position="64"/>
    </location>
</feature>
<evidence type="ECO:0000256" key="2">
    <source>
        <dbReference type="SAM" id="SignalP"/>
    </source>
</evidence>
<dbReference type="EMBL" id="BOMM01000050">
    <property type="protein sequence ID" value="GIE13808.1"/>
    <property type="molecule type" value="Genomic_DNA"/>
</dbReference>
<comment type="caution">
    <text evidence="3">The sequence shown here is derived from an EMBL/GenBank/DDBJ whole genome shotgun (WGS) entry which is preliminary data.</text>
</comment>
<reference evidence="3" key="1">
    <citation type="submission" date="2021-01" db="EMBL/GenBank/DDBJ databases">
        <title>Whole genome shotgun sequence of Actinoplanes ferrugineus NBRC 15555.</title>
        <authorList>
            <person name="Komaki H."/>
            <person name="Tamura T."/>
        </authorList>
    </citation>
    <scope>NUCLEOTIDE SEQUENCE</scope>
    <source>
        <strain evidence="3">NBRC 15555</strain>
    </source>
</reference>
<name>A0A919J4G2_9ACTN</name>
<dbReference type="PROSITE" id="PS51257">
    <property type="entry name" value="PROKAR_LIPOPROTEIN"/>
    <property type="match status" value="1"/>
</dbReference>